<feature type="transmembrane region" description="Helical" evidence="1">
    <location>
        <begin position="6"/>
        <end position="23"/>
    </location>
</feature>
<evidence type="ECO:0000313" key="2">
    <source>
        <dbReference type="EMBL" id="NYF97104.1"/>
    </source>
</evidence>
<dbReference type="Proteomes" id="UP000554054">
    <property type="component" value="Unassembled WGS sequence"/>
</dbReference>
<keyword evidence="1" id="KW-0472">Membrane</keyword>
<keyword evidence="1" id="KW-1133">Transmembrane helix</keyword>
<evidence type="ECO:0000256" key="1">
    <source>
        <dbReference type="SAM" id="Phobius"/>
    </source>
</evidence>
<organism evidence="2 3">
    <name type="scientific">Janibacter cremeus</name>
    <dbReference type="NCBI Taxonomy" id="1285192"/>
    <lineage>
        <taxon>Bacteria</taxon>
        <taxon>Bacillati</taxon>
        <taxon>Actinomycetota</taxon>
        <taxon>Actinomycetes</taxon>
        <taxon>Micrococcales</taxon>
        <taxon>Intrasporangiaceae</taxon>
        <taxon>Janibacter</taxon>
    </lineage>
</organism>
<protein>
    <submittedName>
        <fullName evidence="2">ABC-type proline/glycine betaine transport system permease subunit</fullName>
    </submittedName>
</protein>
<proteinExistence type="predicted"/>
<sequence length="55" mass="5856">MEIGAGVVVVVAVAYGLGFAILSTREWSEEARRRYTLGGALLIAVLAIVLLAIPW</sequence>
<gene>
    <name evidence="2" type="ORF">BJY20_000496</name>
</gene>
<evidence type="ECO:0000313" key="3">
    <source>
        <dbReference type="Proteomes" id="UP000554054"/>
    </source>
</evidence>
<dbReference type="AlphaFoldDB" id="A0A852VRZ3"/>
<keyword evidence="1" id="KW-0812">Transmembrane</keyword>
<dbReference type="EMBL" id="JACCAE010000001">
    <property type="protein sequence ID" value="NYF97104.1"/>
    <property type="molecule type" value="Genomic_DNA"/>
</dbReference>
<comment type="caution">
    <text evidence="2">The sequence shown here is derived from an EMBL/GenBank/DDBJ whole genome shotgun (WGS) entry which is preliminary data.</text>
</comment>
<dbReference type="RefSeq" id="WP_185990076.1">
    <property type="nucleotide sequence ID" value="NZ_JACCAE010000001.1"/>
</dbReference>
<accession>A0A852VRZ3</accession>
<reference evidence="2 3" key="1">
    <citation type="submission" date="2020-07" db="EMBL/GenBank/DDBJ databases">
        <title>Sequencing the genomes of 1000 actinobacteria strains.</title>
        <authorList>
            <person name="Klenk H.-P."/>
        </authorList>
    </citation>
    <scope>NUCLEOTIDE SEQUENCE [LARGE SCALE GENOMIC DNA]</scope>
    <source>
        <strain evidence="2 3">DSM 26154</strain>
    </source>
</reference>
<keyword evidence="3" id="KW-1185">Reference proteome</keyword>
<name>A0A852VRZ3_9MICO</name>
<feature type="transmembrane region" description="Helical" evidence="1">
    <location>
        <begin position="35"/>
        <end position="53"/>
    </location>
</feature>